<dbReference type="GeneID" id="93768157"/>
<feature type="binding site" evidence="6">
    <location>
        <position position="171"/>
    </location>
    <ligand>
        <name>NAD(+)</name>
        <dbReference type="ChEBI" id="CHEBI:57540"/>
    </ligand>
</feature>
<reference evidence="7" key="1">
    <citation type="journal article" date="2018" name="Environ. Microbiol.">
        <title>Sporulation capability and amylosome conservation among diverse human colonic and rumen isolates of the keystone starch-degrader Ruminococcus bromii.</title>
        <authorList>
            <person name="Mukhopadhya I."/>
            <person name="Morais S."/>
            <person name="Laverde-Gomez J."/>
            <person name="Sheridan P.O."/>
            <person name="Walker A.W."/>
            <person name="Kelly W."/>
            <person name="Klieve A.V."/>
            <person name="Ouwerkerk D."/>
            <person name="Duncan S.H."/>
            <person name="Louis P."/>
            <person name="Koropatkin N."/>
            <person name="Cockburn D."/>
            <person name="Kibler R."/>
            <person name="Cooper P.J."/>
            <person name="Sandoval C."/>
            <person name="Crost E."/>
            <person name="Juge N."/>
            <person name="Bayer E.A."/>
            <person name="Flint H.J."/>
        </authorList>
    </citation>
    <scope>NUCLEOTIDE SEQUENCE [LARGE SCALE GENOMIC DNA]</scope>
    <source>
        <strain evidence="7">ATCC 27255</strain>
    </source>
</reference>
<keyword evidence="6" id="KW-0067">ATP-binding</keyword>
<dbReference type="RefSeq" id="WP_101029553.1">
    <property type="nucleotide sequence ID" value="NZ_CABMMZ010000072.1"/>
</dbReference>
<evidence type="ECO:0000256" key="4">
    <source>
        <dbReference type="ARBA" id="ARBA00023027"/>
    </source>
</evidence>
<sequence>MKFALVVNLSKERAIKYAKKISLFLLDKNAEIAMIEECSQYFKGIHIHYSKNITELFEYCDMAITVGGDGTIIHAAKYAAKADKQLIGVNVGRLGFAADVEPHEYEQLERLLTGDYATEERILLDVEVIKEDGSKHYLAVNDAVVARGQLSKTIDLHLSLDGDEISKYRADGLLFATPTGSTAYSLSAGGPILAPKMECILMTPVCPHSLFSRSVLFSGESELSVHVKIPEECCCVLTIDGEKNVPILATDRVVIRKSDLKLKLALLHNRNFYKLLNEKLKERDF</sequence>
<dbReference type="InterPro" id="IPR016064">
    <property type="entry name" value="NAD/diacylglycerol_kinase_sf"/>
</dbReference>
<comment type="similarity">
    <text evidence="6">Belongs to the NAD kinase family.</text>
</comment>
<name>A0A2N0UJS5_9FIRM</name>
<dbReference type="Pfam" id="PF20143">
    <property type="entry name" value="NAD_kinase_C"/>
    <property type="match status" value="1"/>
</dbReference>
<comment type="subcellular location">
    <subcellularLocation>
        <location evidence="6">Cytoplasm</location>
    </subcellularLocation>
</comment>
<comment type="function">
    <text evidence="6">Involved in the regulation of the intracellular balance of NAD and NADP, and is a key enzyme in the biosynthesis of NADP. Catalyzes specifically the phosphorylation on 2'-hydroxyl of the adenosine moiety of NAD to yield NADP.</text>
</comment>
<comment type="caution">
    <text evidence="7">The sequence shown here is derived from an EMBL/GenBank/DDBJ whole genome shotgun (WGS) entry which is preliminary data.</text>
</comment>
<accession>A0A2N0UJS5</accession>
<feature type="binding site" evidence="6">
    <location>
        <position position="152"/>
    </location>
    <ligand>
        <name>NAD(+)</name>
        <dbReference type="ChEBI" id="CHEBI:57540"/>
    </ligand>
</feature>
<dbReference type="AlphaFoldDB" id="A0A2N0UJS5"/>
<keyword evidence="2 6" id="KW-0418">Kinase</keyword>
<organism evidence="7 8">
    <name type="scientific">Ruminococcus bromii</name>
    <dbReference type="NCBI Taxonomy" id="40518"/>
    <lineage>
        <taxon>Bacteria</taxon>
        <taxon>Bacillati</taxon>
        <taxon>Bacillota</taxon>
        <taxon>Clostridia</taxon>
        <taxon>Eubacteriales</taxon>
        <taxon>Oscillospiraceae</taxon>
        <taxon>Ruminococcus</taxon>
    </lineage>
</organism>
<dbReference type="GO" id="GO:0003951">
    <property type="term" value="F:NAD+ kinase activity"/>
    <property type="evidence" value="ECO:0007669"/>
    <property type="project" value="UniProtKB-UniRule"/>
</dbReference>
<dbReference type="InterPro" id="IPR017437">
    <property type="entry name" value="ATP-NAD_kinase_PpnK-typ_C"/>
</dbReference>
<dbReference type="EMBL" id="NNSR01000072">
    <property type="protein sequence ID" value="PKD27231.1"/>
    <property type="molecule type" value="Genomic_DNA"/>
</dbReference>
<dbReference type="GO" id="GO:0046872">
    <property type="term" value="F:metal ion binding"/>
    <property type="evidence" value="ECO:0007669"/>
    <property type="project" value="UniProtKB-UniRule"/>
</dbReference>
<dbReference type="Gene3D" id="3.40.50.10330">
    <property type="entry name" value="Probable inorganic polyphosphate/atp-NAD kinase, domain 1"/>
    <property type="match status" value="1"/>
</dbReference>
<feature type="binding site" evidence="6">
    <location>
        <position position="169"/>
    </location>
    <ligand>
        <name>NAD(+)</name>
        <dbReference type="ChEBI" id="CHEBI:57540"/>
    </ligand>
</feature>
<feature type="binding site" evidence="6">
    <location>
        <begin position="69"/>
        <end position="70"/>
    </location>
    <ligand>
        <name>NAD(+)</name>
        <dbReference type="ChEBI" id="CHEBI:57540"/>
    </ligand>
</feature>
<dbReference type="InterPro" id="IPR002504">
    <property type="entry name" value="NADK"/>
</dbReference>
<dbReference type="Pfam" id="PF01513">
    <property type="entry name" value="NAD_kinase"/>
    <property type="match status" value="1"/>
</dbReference>
<dbReference type="GO" id="GO:0005737">
    <property type="term" value="C:cytoplasm"/>
    <property type="evidence" value="ECO:0007669"/>
    <property type="project" value="UniProtKB-SubCell"/>
</dbReference>
<dbReference type="GO" id="GO:0051287">
    <property type="term" value="F:NAD binding"/>
    <property type="evidence" value="ECO:0007669"/>
    <property type="project" value="UniProtKB-ARBA"/>
</dbReference>
<keyword evidence="6" id="KW-0547">Nucleotide-binding</keyword>
<dbReference type="PANTHER" id="PTHR20275:SF0">
    <property type="entry name" value="NAD KINASE"/>
    <property type="match status" value="1"/>
</dbReference>
<proteinExistence type="inferred from homology"/>
<dbReference type="Proteomes" id="UP000233425">
    <property type="component" value="Unassembled WGS sequence"/>
</dbReference>
<comment type="catalytic activity">
    <reaction evidence="5 6">
        <text>NAD(+) + ATP = ADP + NADP(+) + H(+)</text>
        <dbReference type="Rhea" id="RHEA:18629"/>
        <dbReference type="ChEBI" id="CHEBI:15378"/>
        <dbReference type="ChEBI" id="CHEBI:30616"/>
        <dbReference type="ChEBI" id="CHEBI:57540"/>
        <dbReference type="ChEBI" id="CHEBI:58349"/>
        <dbReference type="ChEBI" id="CHEBI:456216"/>
        <dbReference type="EC" id="2.7.1.23"/>
    </reaction>
</comment>
<keyword evidence="8" id="KW-1185">Reference proteome</keyword>
<dbReference type="EC" id="2.7.1.23" evidence="6"/>
<evidence type="ECO:0000256" key="2">
    <source>
        <dbReference type="ARBA" id="ARBA00022777"/>
    </source>
</evidence>
<feature type="binding site" evidence="6">
    <location>
        <begin position="141"/>
        <end position="142"/>
    </location>
    <ligand>
        <name>NAD(+)</name>
        <dbReference type="ChEBI" id="CHEBI:57540"/>
    </ligand>
</feature>
<dbReference type="GO" id="GO:0005524">
    <property type="term" value="F:ATP binding"/>
    <property type="evidence" value="ECO:0007669"/>
    <property type="project" value="UniProtKB-KW"/>
</dbReference>
<evidence type="ECO:0000313" key="7">
    <source>
        <dbReference type="EMBL" id="PKD27231.1"/>
    </source>
</evidence>
<evidence type="ECO:0000256" key="5">
    <source>
        <dbReference type="ARBA" id="ARBA00047925"/>
    </source>
</evidence>
<evidence type="ECO:0000256" key="6">
    <source>
        <dbReference type="HAMAP-Rule" id="MF_00361"/>
    </source>
</evidence>
<comment type="cofactor">
    <cofactor evidence="6">
        <name>a divalent metal cation</name>
        <dbReference type="ChEBI" id="CHEBI:60240"/>
    </cofactor>
</comment>
<keyword evidence="4 6" id="KW-0520">NAD</keyword>
<dbReference type="SUPFAM" id="SSF111331">
    <property type="entry name" value="NAD kinase/diacylglycerol kinase-like"/>
    <property type="match status" value="1"/>
</dbReference>
<keyword evidence="6" id="KW-0963">Cytoplasm</keyword>
<evidence type="ECO:0000313" key="8">
    <source>
        <dbReference type="Proteomes" id="UP000233425"/>
    </source>
</evidence>
<feature type="active site" description="Proton acceptor" evidence="6">
    <location>
        <position position="69"/>
    </location>
</feature>
<comment type="caution">
    <text evidence="6">Lacks conserved residue(s) required for the propagation of feature annotation.</text>
</comment>
<dbReference type="Gene3D" id="2.60.200.30">
    <property type="entry name" value="Probable inorganic polyphosphate/atp-NAD kinase, domain 2"/>
    <property type="match status" value="1"/>
</dbReference>
<dbReference type="HAMAP" id="MF_00361">
    <property type="entry name" value="NAD_kinase"/>
    <property type="match status" value="1"/>
</dbReference>
<protein>
    <recommendedName>
        <fullName evidence="6">NAD kinase</fullName>
        <ecNumber evidence="6">2.7.1.23</ecNumber>
    </recommendedName>
    <alternativeName>
        <fullName evidence="6">ATP-dependent NAD kinase</fullName>
    </alternativeName>
</protein>
<dbReference type="GO" id="GO:0006741">
    <property type="term" value="P:NADP+ biosynthetic process"/>
    <property type="evidence" value="ECO:0007669"/>
    <property type="project" value="UniProtKB-UniRule"/>
</dbReference>
<keyword evidence="3 6" id="KW-0521">NADP</keyword>
<dbReference type="GO" id="GO:0019674">
    <property type="term" value="P:NAD+ metabolic process"/>
    <property type="evidence" value="ECO:0007669"/>
    <property type="project" value="InterPro"/>
</dbReference>
<feature type="binding site" evidence="6">
    <location>
        <begin position="182"/>
        <end position="187"/>
    </location>
    <ligand>
        <name>NAD(+)</name>
        <dbReference type="ChEBI" id="CHEBI:57540"/>
    </ligand>
</feature>
<gene>
    <name evidence="7" type="primary">ppnK</name>
    <name evidence="6" type="synonym">nadK</name>
    <name evidence="7" type="ORF">RBATCC27255_01620</name>
</gene>
<keyword evidence="1 6" id="KW-0808">Transferase</keyword>
<evidence type="ECO:0000256" key="1">
    <source>
        <dbReference type="ARBA" id="ARBA00022679"/>
    </source>
</evidence>
<dbReference type="InterPro" id="IPR017438">
    <property type="entry name" value="ATP-NAD_kinase_N"/>
</dbReference>
<feature type="binding site" evidence="6">
    <location>
        <position position="74"/>
    </location>
    <ligand>
        <name>NAD(+)</name>
        <dbReference type="ChEBI" id="CHEBI:57540"/>
    </ligand>
</feature>
<evidence type="ECO:0000256" key="3">
    <source>
        <dbReference type="ARBA" id="ARBA00022857"/>
    </source>
</evidence>
<dbReference type="PANTHER" id="PTHR20275">
    <property type="entry name" value="NAD KINASE"/>
    <property type="match status" value="1"/>
</dbReference>